<evidence type="ECO:0000313" key="5">
    <source>
        <dbReference type="EMBL" id="PIA28143.1"/>
    </source>
</evidence>
<organism evidence="5 6">
    <name type="scientific">Aquilegia coerulea</name>
    <name type="common">Rocky mountain columbine</name>
    <dbReference type="NCBI Taxonomy" id="218851"/>
    <lineage>
        <taxon>Eukaryota</taxon>
        <taxon>Viridiplantae</taxon>
        <taxon>Streptophyta</taxon>
        <taxon>Embryophyta</taxon>
        <taxon>Tracheophyta</taxon>
        <taxon>Spermatophyta</taxon>
        <taxon>Magnoliopsida</taxon>
        <taxon>Ranunculales</taxon>
        <taxon>Ranunculaceae</taxon>
        <taxon>Thalictroideae</taxon>
        <taxon>Aquilegia</taxon>
    </lineage>
</organism>
<dbReference type="EC" id="1.1.1.331" evidence="3"/>
<dbReference type="OrthoDB" id="294295at2759"/>
<dbReference type="Pfam" id="PF13561">
    <property type="entry name" value="adh_short_C2"/>
    <property type="match status" value="1"/>
</dbReference>
<proteinExistence type="inferred from homology"/>
<dbReference type="InParanoid" id="A0A2G5CA50"/>
<sequence length="278" mass="29149">MATPPKLSTNFPGRLEGKVAVVTGGASGIGESTARLFVSHGAKVVIGDVQDELGDALCSDIGSDVISFVHCDVTKDDDVRNLVDTAVSNYGKLDIMFANAGIPGDVPNTLVEVNNERFKRVMDVNVYGAYLGAKHAARVMIPEKRGSIVFTASMSSVMGGIDVPHAYAASKHAVLGLTKNLCVELGQYGIRVNCVSPFVIASPMLTKVFGLEASQVEELVCRSANLKGAVLKAEDVAQAAVFLSSDESRYVSGLNLIIDGGYTTTNAAFPMVVHGAAP</sequence>
<evidence type="ECO:0000256" key="4">
    <source>
        <dbReference type="ARBA" id="ARBA00071098"/>
    </source>
</evidence>
<keyword evidence="2" id="KW-0560">Oxidoreductase</keyword>
<dbReference type="PANTHER" id="PTHR43180:SF45">
    <property type="entry name" value="SECOISOLARICIRESINOL DEHYDROGENASE-LIKE ISOFORM X1"/>
    <property type="match status" value="1"/>
</dbReference>
<dbReference type="GO" id="GO:0120529">
    <property type="term" value="F:secoisolariciresinol dehydrogenase activity"/>
    <property type="evidence" value="ECO:0007669"/>
    <property type="project" value="UniProtKB-EC"/>
</dbReference>
<dbReference type="AlphaFoldDB" id="A0A2G5CA50"/>
<gene>
    <name evidence="5" type="ORF">AQUCO_07200054v1</name>
</gene>
<evidence type="ECO:0000256" key="1">
    <source>
        <dbReference type="ARBA" id="ARBA00006484"/>
    </source>
</evidence>
<dbReference type="CDD" id="cd05326">
    <property type="entry name" value="secoisolariciresinol-DH_like_SDR_c"/>
    <property type="match status" value="1"/>
</dbReference>
<dbReference type="EMBL" id="KZ305089">
    <property type="protein sequence ID" value="PIA28143.1"/>
    <property type="molecule type" value="Genomic_DNA"/>
</dbReference>
<dbReference type="InterPro" id="IPR002347">
    <property type="entry name" value="SDR_fam"/>
</dbReference>
<dbReference type="PRINTS" id="PR00081">
    <property type="entry name" value="GDHRDH"/>
</dbReference>
<dbReference type="SUPFAM" id="SSF51735">
    <property type="entry name" value="NAD(P)-binding Rossmann-fold domains"/>
    <property type="match status" value="1"/>
</dbReference>
<keyword evidence="6" id="KW-1185">Reference proteome</keyword>
<dbReference type="GO" id="GO:0009807">
    <property type="term" value="P:lignan biosynthetic process"/>
    <property type="evidence" value="ECO:0007669"/>
    <property type="project" value="UniProtKB-ARBA"/>
</dbReference>
<dbReference type="Proteomes" id="UP000230069">
    <property type="component" value="Unassembled WGS sequence"/>
</dbReference>
<protein>
    <recommendedName>
        <fullName evidence="4">Secoisolariciresinol dehydrogenase</fullName>
        <ecNumber evidence="3">1.1.1.331</ecNumber>
    </recommendedName>
</protein>
<name>A0A2G5CA50_AQUCA</name>
<reference evidence="5 6" key="1">
    <citation type="submission" date="2017-09" db="EMBL/GenBank/DDBJ databases">
        <title>WGS assembly of Aquilegia coerulea Goldsmith.</title>
        <authorList>
            <person name="Hodges S."/>
            <person name="Kramer E."/>
            <person name="Nordborg M."/>
            <person name="Tomkins J."/>
            <person name="Borevitz J."/>
            <person name="Derieg N."/>
            <person name="Yan J."/>
            <person name="Mihaltcheva S."/>
            <person name="Hayes R.D."/>
            <person name="Rokhsar D."/>
        </authorList>
    </citation>
    <scope>NUCLEOTIDE SEQUENCE [LARGE SCALE GENOMIC DNA]</scope>
    <source>
        <strain evidence="6">cv. Goldsmith</strain>
    </source>
</reference>
<evidence type="ECO:0000313" key="6">
    <source>
        <dbReference type="Proteomes" id="UP000230069"/>
    </source>
</evidence>
<comment type="similarity">
    <text evidence="1">Belongs to the short-chain dehydrogenases/reductases (SDR) family.</text>
</comment>
<dbReference type="PANTHER" id="PTHR43180">
    <property type="entry name" value="3-OXOACYL-(ACYL-CARRIER-PROTEIN) REDUCTASE (AFU_ORTHOLOGUE AFUA_6G11210)"/>
    <property type="match status" value="1"/>
</dbReference>
<accession>A0A2G5CA50</accession>
<evidence type="ECO:0000256" key="3">
    <source>
        <dbReference type="ARBA" id="ARBA00066949"/>
    </source>
</evidence>
<dbReference type="STRING" id="218851.A0A2G5CA50"/>
<dbReference type="FunFam" id="3.40.50.720:FF:000084">
    <property type="entry name" value="Short-chain dehydrogenase reductase"/>
    <property type="match status" value="1"/>
</dbReference>
<dbReference type="SMR" id="A0A2G5CA50"/>
<dbReference type="NCBIfam" id="NF005559">
    <property type="entry name" value="PRK07231.1"/>
    <property type="match status" value="1"/>
</dbReference>
<dbReference type="InterPro" id="IPR036291">
    <property type="entry name" value="NAD(P)-bd_dom_sf"/>
</dbReference>
<dbReference type="InterPro" id="IPR045309">
    <property type="entry name" value="ABA2-like"/>
</dbReference>
<evidence type="ECO:0000256" key="2">
    <source>
        <dbReference type="ARBA" id="ARBA00023002"/>
    </source>
</evidence>
<dbReference type="PRINTS" id="PR00080">
    <property type="entry name" value="SDRFAMILY"/>
</dbReference>
<dbReference type="Gene3D" id="3.40.50.720">
    <property type="entry name" value="NAD(P)-binding Rossmann-like Domain"/>
    <property type="match status" value="1"/>
</dbReference>